<evidence type="ECO:0000256" key="3">
    <source>
        <dbReference type="ARBA" id="ARBA00022737"/>
    </source>
</evidence>
<dbReference type="PRINTS" id="PR00364">
    <property type="entry name" value="DISEASERSIST"/>
</dbReference>
<dbReference type="Gene3D" id="1.10.10.10">
    <property type="entry name" value="Winged helix-like DNA-binding domain superfamily/Winged helix DNA-binding domain"/>
    <property type="match status" value="1"/>
</dbReference>
<feature type="compositionally biased region" description="Acidic residues" evidence="7">
    <location>
        <begin position="637"/>
        <end position="650"/>
    </location>
</feature>
<dbReference type="GO" id="GO:0006952">
    <property type="term" value="P:defense response"/>
    <property type="evidence" value="ECO:0007669"/>
    <property type="project" value="UniProtKB-KW"/>
</dbReference>
<dbReference type="SUPFAM" id="SSF52540">
    <property type="entry name" value="P-loop containing nucleoside triphosphate hydrolases"/>
    <property type="match status" value="1"/>
</dbReference>
<dbReference type="InterPro" id="IPR042197">
    <property type="entry name" value="Apaf_helical"/>
</dbReference>
<dbReference type="Pfam" id="PF23598">
    <property type="entry name" value="LRR_14"/>
    <property type="match status" value="1"/>
</dbReference>
<evidence type="ECO:0000259" key="8">
    <source>
        <dbReference type="Pfam" id="PF00931"/>
    </source>
</evidence>
<feature type="region of interest" description="Disordered" evidence="7">
    <location>
        <begin position="637"/>
        <end position="660"/>
    </location>
</feature>
<evidence type="ECO:0000259" key="9">
    <source>
        <dbReference type="Pfam" id="PF18052"/>
    </source>
</evidence>
<dbReference type="InterPro" id="IPR055414">
    <property type="entry name" value="LRR_R13L4/SHOC2-like"/>
</dbReference>
<reference evidence="13" key="1">
    <citation type="journal article" date="2019" name="Nat. Commun.">
        <title>The genome of broomcorn millet.</title>
        <authorList>
            <person name="Zou C."/>
            <person name="Miki D."/>
            <person name="Li D."/>
            <person name="Tang Q."/>
            <person name="Xiao L."/>
            <person name="Rajput S."/>
            <person name="Deng P."/>
            <person name="Jia W."/>
            <person name="Huang R."/>
            <person name="Zhang M."/>
            <person name="Sun Y."/>
            <person name="Hu J."/>
            <person name="Fu X."/>
            <person name="Schnable P.S."/>
            <person name="Li F."/>
            <person name="Zhang H."/>
            <person name="Feng B."/>
            <person name="Zhu X."/>
            <person name="Liu R."/>
            <person name="Schnable J.C."/>
            <person name="Zhu J.-K."/>
            <person name="Zhang H."/>
        </authorList>
    </citation>
    <scope>NUCLEOTIDE SEQUENCE [LARGE SCALE GENOMIC DNA]</scope>
</reference>
<evidence type="ECO:0000256" key="5">
    <source>
        <dbReference type="ARBA" id="ARBA00022821"/>
    </source>
</evidence>
<keyword evidence="2" id="KW-0433">Leucine-rich repeat</keyword>
<proteinExistence type="inferred from homology"/>
<evidence type="ECO:0000256" key="1">
    <source>
        <dbReference type="ARBA" id="ARBA00008894"/>
    </source>
</evidence>
<dbReference type="InterPro" id="IPR002182">
    <property type="entry name" value="NB-ARC"/>
</dbReference>
<protein>
    <submittedName>
        <fullName evidence="12">Disease resistance protein RPM1-like isoform X2</fullName>
    </submittedName>
</protein>
<keyword evidence="6" id="KW-0175">Coiled coil</keyword>
<feature type="domain" description="NB-ARC" evidence="8">
    <location>
        <begin position="171"/>
        <end position="352"/>
    </location>
</feature>
<dbReference type="AlphaFoldDB" id="A0A3L6PQU8"/>
<sequence length="660" mass="75579">MVGVTASALIGVMKPLLGKLSTLLEREYTKLRGVRCQITFLQDELSSSMSTALEMVSESEEANPQVVEWMSQLRELSYDIEDCIEIFTHHLICDDTSDGFIHRIMSKITAMKARHRLDNQIDKLKGCVVEVNERRKRYELNLPASCSKSVVNDPRLPALYEEADRLVGIDREMDTLVKWLTDDIDMHLPRKVVSIVGFGGSGKTTLANQVFQKIKSQFNCTAFVSVSRSPNANKILVDTLLKFHKSSGQFAADINRDISRMQEDLYFRTLDYTQLVNMIREYLQNKRYFVIIDDIWSKQAWREIQCAFPNSNASRIMTTTRIQDVANCCCFPYKNHVYPMKPLDSGDSRRLFLERIFDHQDVCPVELQEVTDDILRKCEGLPLAIVNIASLLATKPTSKQEWERVRNSLSSSLEQDHELEVVKRILLLSYYDLPYYLKICLLDISIFPEDYEIDWLRLIWRWMAEGFIVEQRGQCLEDTGEITLMLQGLPALLCLHIHVKEHPQETLAISSAGFKLLKELWFNPPSHELGLMYMKNKKDRLNLVFEAGALPKLERLHFALAAHGTLSAYGVGFDFGISNLSSLKHLVVWIYCWGAKAWEVEASQAPIRNAAALLPNRPTLEILDLSKVMMLRDDEQWVDSDSGGDEEDYVTELLDGTNTK</sequence>
<comment type="similarity">
    <text evidence="1">Belongs to the disease resistance NB-LRR family.</text>
</comment>
<dbReference type="Proteomes" id="UP000275267">
    <property type="component" value="Unassembled WGS sequence"/>
</dbReference>
<dbReference type="EMBL" id="PQIB02000016">
    <property type="protein sequence ID" value="RLM61569.1"/>
    <property type="molecule type" value="Genomic_DNA"/>
</dbReference>
<dbReference type="Pfam" id="PF18052">
    <property type="entry name" value="Rx_N"/>
    <property type="match status" value="1"/>
</dbReference>
<dbReference type="InterPro" id="IPR058922">
    <property type="entry name" value="WHD_DRP"/>
</dbReference>
<dbReference type="PANTHER" id="PTHR19338:SF45">
    <property type="entry name" value="RX N-TERMINAL DOMAIN-CONTAINING PROTEIN"/>
    <property type="match status" value="1"/>
</dbReference>
<evidence type="ECO:0000259" key="11">
    <source>
        <dbReference type="Pfam" id="PF23598"/>
    </source>
</evidence>
<evidence type="ECO:0000256" key="7">
    <source>
        <dbReference type="SAM" id="MobiDB-lite"/>
    </source>
</evidence>
<evidence type="ECO:0000256" key="4">
    <source>
        <dbReference type="ARBA" id="ARBA00022741"/>
    </source>
</evidence>
<dbReference type="Pfam" id="PF23559">
    <property type="entry name" value="WHD_DRP"/>
    <property type="match status" value="1"/>
</dbReference>
<accession>A0A3L6PQU8</accession>
<feature type="domain" description="Disease resistance R13L4/SHOC-2-like LRR" evidence="11">
    <location>
        <begin position="485"/>
        <end position="620"/>
    </location>
</feature>
<gene>
    <name evidence="12" type="ORF">C2845_PM14G11110</name>
</gene>
<dbReference type="STRING" id="4540.A0A3L6PQU8"/>
<dbReference type="PANTHER" id="PTHR19338">
    <property type="entry name" value="TRANSLOCASE OF INNER MITOCHONDRIAL MEMBRANE 13 HOMOLOG"/>
    <property type="match status" value="1"/>
</dbReference>
<dbReference type="Gene3D" id="1.10.8.430">
    <property type="entry name" value="Helical domain of apoptotic protease-activating factors"/>
    <property type="match status" value="1"/>
</dbReference>
<dbReference type="OrthoDB" id="694921at2759"/>
<keyword evidence="3" id="KW-0677">Repeat</keyword>
<feature type="domain" description="Disease resistance N-terminal" evidence="9">
    <location>
        <begin position="12"/>
        <end position="98"/>
    </location>
</feature>
<evidence type="ECO:0000313" key="13">
    <source>
        <dbReference type="Proteomes" id="UP000275267"/>
    </source>
</evidence>
<keyword evidence="5" id="KW-0611">Plant defense</keyword>
<dbReference type="Gene3D" id="3.40.50.300">
    <property type="entry name" value="P-loop containing nucleotide triphosphate hydrolases"/>
    <property type="match status" value="1"/>
</dbReference>
<evidence type="ECO:0000313" key="12">
    <source>
        <dbReference type="EMBL" id="RLM61569.1"/>
    </source>
</evidence>
<organism evidence="12 13">
    <name type="scientific">Panicum miliaceum</name>
    <name type="common">Proso millet</name>
    <name type="synonym">Broomcorn millet</name>
    <dbReference type="NCBI Taxonomy" id="4540"/>
    <lineage>
        <taxon>Eukaryota</taxon>
        <taxon>Viridiplantae</taxon>
        <taxon>Streptophyta</taxon>
        <taxon>Embryophyta</taxon>
        <taxon>Tracheophyta</taxon>
        <taxon>Spermatophyta</taxon>
        <taxon>Magnoliopsida</taxon>
        <taxon>Liliopsida</taxon>
        <taxon>Poales</taxon>
        <taxon>Poaceae</taxon>
        <taxon>PACMAD clade</taxon>
        <taxon>Panicoideae</taxon>
        <taxon>Panicodae</taxon>
        <taxon>Paniceae</taxon>
        <taxon>Panicinae</taxon>
        <taxon>Panicum</taxon>
        <taxon>Panicum sect. Panicum</taxon>
    </lineage>
</organism>
<dbReference type="Gene3D" id="1.20.5.4130">
    <property type="match status" value="1"/>
</dbReference>
<evidence type="ECO:0000256" key="2">
    <source>
        <dbReference type="ARBA" id="ARBA00022614"/>
    </source>
</evidence>
<dbReference type="GO" id="GO:0043531">
    <property type="term" value="F:ADP binding"/>
    <property type="evidence" value="ECO:0007669"/>
    <property type="project" value="InterPro"/>
</dbReference>
<dbReference type="InterPro" id="IPR038005">
    <property type="entry name" value="RX-like_CC"/>
</dbReference>
<dbReference type="InterPro" id="IPR027417">
    <property type="entry name" value="P-loop_NTPase"/>
</dbReference>
<name>A0A3L6PQU8_PANMI</name>
<evidence type="ECO:0000256" key="6">
    <source>
        <dbReference type="ARBA" id="ARBA00023054"/>
    </source>
</evidence>
<comment type="caution">
    <text evidence="12">The sequence shown here is derived from an EMBL/GenBank/DDBJ whole genome shotgun (WGS) entry which is preliminary data.</text>
</comment>
<dbReference type="Pfam" id="PF00931">
    <property type="entry name" value="NB-ARC"/>
    <property type="match status" value="1"/>
</dbReference>
<keyword evidence="13" id="KW-1185">Reference proteome</keyword>
<keyword evidence="4" id="KW-0547">Nucleotide-binding</keyword>
<dbReference type="FunFam" id="3.40.50.300:FF:001091">
    <property type="entry name" value="Probable disease resistance protein At1g61300"/>
    <property type="match status" value="1"/>
</dbReference>
<feature type="domain" description="Disease resistance protein winged helix" evidence="10">
    <location>
        <begin position="446"/>
        <end position="481"/>
    </location>
</feature>
<dbReference type="CDD" id="cd14798">
    <property type="entry name" value="RX-CC_like"/>
    <property type="match status" value="1"/>
</dbReference>
<evidence type="ECO:0000259" key="10">
    <source>
        <dbReference type="Pfam" id="PF23559"/>
    </source>
</evidence>
<dbReference type="InterPro" id="IPR036388">
    <property type="entry name" value="WH-like_DNA-bd_sf"/>
</dbReference>
<dbReference type="InterPro" id="IPR041118">
    <property type="entry name" value="Rx_N"/>
</dbReference>